<dbReference type="RefSeq" id="WP_009182989.1">
    <property type="nucleotide sequence ID" value="NZ_CM001369.1"/>
</dbReference>
<dbReference type="HOGENOM" id="CLU_322039_0_0_7"/>
<geneLocation type="plasmid" evidence="3 4">
    <name>pFW10101</name>
</geneLocation>
<dbReference type="PANTHER" id="PTHR43685">
    <property type="entry name" value="GLYCOSYLTRANSFERASE"/>
    <property type="match status" value="1"/>
</dbReference>
<organism evidence="3 4">
    <name type="scientific">Solidesulfovibrio carbinoliphilus subsp. oakridgensis</name>
    <dbReference type="NCBI Taxonomy" id="694327"/>
    <lineage>
        <taxon>Bacteria</taxon>
        <taxon>Pseudomonadati</taxon>
        <taxon>Thermodesulfobacteriota</taxon>
        <taxon>Desulfovibrionia</taxon>
        <taxon>Desulfovibrionales</taxon>
        <taxon>Desulfovibrionaceae</taxon>
        <taxon>Solidesulfovibrio</taxon>
    </lineage>
</organism>
<keyword evidence="4" id="KW-1185">Reference proteome</keyword>
<dbReference type="OrthoDB" id="6383742at2"/>
<reference evidence="4" key="1">
    <citation type="journal article" date="2015" name="Genome Announc.">
        <title>High-Quality Draft Genome Sequence of Desulfovibrio carbinoliphilus FW-101-2B, an Organic Acid-Oxidizing Sulfate-Reducing Bacterium Isolated from Uranium(VI)-Contaminated Groundwater.</title>
        <authorList>
            <person name="Ramsay B.D."/>
            <person name="Hwang C."/>
            <person name="Woo H.L."/>
            <person name="Carroll S.L."/>
            <person name="Lucas S."/>
            <person name="Han J."/>
            <person name="Lapidus A.L."/>
            <person name="Cheng J.F."/>
            <person name="Goodwin L.A."/>
            <person name="Pitluck S."/>
            <person name="Peters L."/>
            <person name="Chertkov O."/>
            <person name="Held B."/>
            <person name="Detter J.C."/>
            <person name="Han C.S."/>
            <person name="Tapia R."/>
            <person name="Land M.L."/>
            <person name="Hauser L.J."/>
            <person name="Kyrpides N.C."/>
            <person name="Ivanova N.N."/>
            <person name="Mikhailova N."/>
            <person name="Pagani I."/>
            <person name="Woyke T."/>
            <person name="Arkin A.P."/>
            <person name="Dehal P."/>
            <person name="Chivian D."/>
            <person name="Criddle C.S."/>
            <person name="Wu W."/>
            <person name="Chakraborty R."/>
            <person name="Hazen T.C."/>
            <person name="Fields M.W."/>
        </authorList>
    </citation>
    <scope>NUCLEOTIDE SEQUENCE [LARGE SCALE GENOMIC DNA]</scope>
    <source>
        <strain evidence="4">FW-101-2B</strain>
    </source>
</reference>
<proteinExistence type="predicted"/>
<sequence>MDQAHLAPPADAPPFFSVVISTCERKDTLLECLDALARQSFPASRLEVFVCDDASTDGTAEAVAGWSGPFAPVHCRQETRRGPGPARNRAIRLARGDYLLFLNDDAILHPEALAVHAAWHRRFAGKKLSVVGRFLMDTPYDQTLFGFLLDHSSLSFRFHGLDSPALYDFMMFYTCNISVPRLAVLEAGLFDEDFGALAPDLGGGSPIPLGCEDLELGYRLERMGYGVLYAANCLARHRHDLRPANFCRTQIGRGAGGVLRMVKHPAMSGHYDAMTLGDVARLRESLPRLEPEAARLQAAIEDLCRAFFVDPALAGAAPPPLFPLAEPDRNLTHGQWRLPEDTVRRILAAAARELKAFLPGGGPAGPDILDAVCRAGILLKWHYDTVGVVTSPWIERFVALREKARAARPRPDVAGLYERYRRDPGNGRTAMDLARALRQAGRPVEARLLLSLYVDHHPGDAHARAMLRRGFDHFAEVHAGGPASPATRPDGRGRPLFSVVTPSYNQARFIEDTIQSVVRQGVASFEHIVMDGGSTDGTREVVARHPHVRFVSEPDRGQTHALNKALALARGDIVAWINSDDYYAPGAFAAVARAFAAEPEVDMVLGGCLWVYEGTGRCRLVSGRDMALRDMLRYWNDLTPPPQPSLFFRRRLLERVGSFDEGLHLTMDYDFWLRAAALGPIRGLPELLAVYRFHGASKSGDQEDWRPFYAEWHQCYERHRQADPDLAAGPLLTVALPWGVPSFDEEAGLRALLARITGDKFRDMEVLVVAGDGVPVPEGLLAGLPVAVRVERAGGLSPDGFVDRAVRAARGRFVWFPPAGAGLAGKWFLRPLNALLDDPGLASAEIAADLPPHGFLPGAGGWSGRRFYRTAPVRAGRPRPAPGETAMDTATRQKAVNEP</sequence>
<dbReference type="GO" id="GO:0016740">
    <property type="term" value="F:transferase activity"/>
    <property type="evidence" value="ECO:0007669"/>
    <property type="project" value="UniProtKB-KW"/>
</dbReference>
<feature type="domain" description="Glycosyltransferase 2-like" evidence="2">
    <location>
        <begin position="498"/>
        <end position="654"/>
    </location>
</feature>
<dbReference type="CDD" id="cd06433">
    <property type="entry name" value="GT_2_WfgS_like"/>
    <property type="match status" value="1"/>
</dbReference>
<feature type="domain" description="Glycosyltransferase 2-like" evidence="2">
    <location>
        <begin position="17"/>
        <end position="122"/>
    </location>
</feature>
<dbReference type="PANTHER" id="PTHR43685:SF11">
    <property type="entry name" value="GLYCOSYLTRANSFERASE TAGX-RELATED"/>
    <property type="match status" value="1"/>
</dbReference>
<feature type="region of interest" description="Disordered" evidence="1">
    <location>
        <begin position="872"/>
        <end position="899"/>
    </location>
</feature>
<accession>G7QE63</accession>
<name>G7QE63_9BACT</name>
<dbReference type="eggNOG" id="COG1215">
    <property type="taxonomic scope" value="Bacteria"/>
</dbReference>
<evidence type="ECO:0000256" key="1">
    <source>
        <dbReference type="SAM" id="MobiDB-lite"/>
    </source>
</evidence>
<protein>
    <submittedName>
        <fullName evidence="3">Glycosyl transferase family 2</fullName>
    </submittedName>
</protein>
<evidence type="ECO:0000313" key="4">
    <source>
        <dbReference type="Proteomes" id="UP000004662"/>
    </source>
</evidence>
<dbReference type="Proteomes" id="UP000004662">
    <property type="component" value="Plasmid pFW10101"/>
</dbReference>
<dbReference type="InterPro" id="IPR001173">
    <property type="entry name" value="Glyco_trans_2-like"/>
</dbReference>
<dbReference type="InterPro" id="IPR029044">
    <property type="entry name" value="Nucleotide-diphossugar_trans"/>
</dbReference>
<keyword evidence="3" id="KW-0614">Plasmid</keyword>
<dbReference type="Pfam" id="PF00535">
    <property type="entry name" value="Glycos_transf_2"/>
    <property type="match status" value="2"/>
</dbReference>
<feature type="compositionally biased region" description="Polar residues" evidence="1">
    <location>
        <begin position="888"/>
        <end position="899"/>
    </location>
</feature>
<evidence type="ECO:0000313" key="3">
    <source>
        <dbReference type="EMBL" id="EHJ45957.1"/>
    </source>
</evidence>
<dbReference type="eggNOG" id="COG1216">
    <property type="taxonomic scope" value="Bacteria"/>
</dbReference>
<dbReference type="AlphaFoldDB" id="G7QE63"/>
<dbReference type="Gene3D" id="3.90.550.10">
    <property type="entry name" value="Spore Coat Polysaccharide Biosynthesis Protein SpsA, Chain A"/>
    <property type="match status" value="2"/>
</dbReference>
<dbReference type="Pfam" id="PF14559">
    <property type="entry name" value="TPR_19"/>
    <property type="match status" value="1"/>
</dbReference>
<gene>
    <name evidence="3" type="ORF">DFW101_3673</name>
</gene>
<evidence type="ECO:0000259" key="2">
    <source>
        <dbReference type="Pfam" id="PF00535"/>
    </source>
</evidence>
<dbReference type="InterPro" id="IPR050834">
    <property type="entry name" value="Glycosyltransf_2"/>
</dbReference>
<keyword evidence="3" id="KW-0808">Transferase</keyword>
<dbReference type="SUPFAM" id="SSF53448">
    <property type="entry name" value="Nucleotide-diphospho-sugar transferases"/>
    <property type="match status" value="2"/>
</dbReference>
<dbReference type="EMBL" id="CM001369">
    <property type="protein sequence ID" value="EHJ45957.1"/>
    <property type="molecule type" value="Genomic_DNA"/>
</dbReference>